<dbReference type="Pfam" id="PF01151">
    <property type="entry name" value="ELO"/>
    <property type="match status" value="1"/>
</dbReference>
<dbReference type="GO" id="GO:0042761">
    <property type="term" value="P:very long-chain fatty acid biosynthetic process"/>
    <property type="evidence" value="ECO:0007669"/>
    <property type="project" value="TreeGrafter"/>
</dbReference>
<proteinExistence type="inferred from homology"/>
<evidence type="ECO:0000313" key="12">
    <source>
        <dbReference type="EMBL" id="OXV08723.1"/>
    </source>
</evidence>
<sequence>MLGFEAAGPTVEFALPPNSLFSFPPASSPFSLPPAPVERSWERPFSIPPALFTQLLDARVPITVAGLYAATVIIVNSINESRGYKPWAFSRTRVFRLLVILHNVFLAGYSTWTFVGMFHVFRRSMPSRRDPNGIVAIADALCRITGPRGLGNAAMYNPTADQWVLPNPEFTLGKDGLPDPTDVGRLWNEGLAFFGWIFYLSKFYEVLDTVIILAKGKRSSTLQIYHHTGAMMCMWAGIRYIGPPIWVFALVNSGIHALMYTYYTLTALSLRIPNVVKRTLTTVQITQFVLGSMMAAIHLFIRYTIPVQVVTSPSALQLASVPLPSMASVAESGINATTATSKLEPWLKVLALRAAGAGGVAENVMNMQKQHSTTDEIPMGQFSQAEDAPQKIVQYRMVNCIDTTGQSFAIWLNVMYLLPLTYLFARFFVRAYLYRKDPGTTHPTPNKDTDKAGLGALKEVSQEIHKAVIEMHGGGDSTDDEDVDSSRSPETLPAVSQDVSEGHLSEKPNGVPNGKSDSELSATPAKHRAKKAHVEPRPQRSSSTR</sequence>
<comment type="similarity">
    <text evidence="10">Belongs to the ELO family.</text>
</comment>
<keyword evidence="5 10" id="KW-0276">Fatty acid metabolism</keyword>
<evidence type="ECO:0000256" key="3">
    <source>
        <dbReference type="ARBA" id="ARBA00022679"/>
    </source>
</evidence>
<feature type="transmembrane region" description="Helical" evidence="10">
    <location>
        <begin position="58"/>
        <end position="76"/>
    </location>
</feature>
<keyword evidence="13" id="KW-1185">Reference proteome</keyword>
<organism evidence="12 13">
    <name type="scientific">Elaphomyces granulatus</name>
    <dbReference type="NCBI Taxonomy" id="519963"/>
    <lineage>
        <taxon>Eukaryota</taxon>
        <taxon>Fungi</taxon>
        <taxon>Dikarya</taxon>
        <taxon>Ascomycota</taxon>
        <taxon>Pezizomycotina</taxon>
        <taxon>Eurotiomycetes</taxon>
        <taxon>Eurotiomycetidae</taxon>
        <taxon>Eurotiales</taxon>
        <taxon>Elaphomycetaceae</taxon>
        <taxon>Elaphomyces</taxon>
    </lineage>
</organism>
<feature type="transmembrane region" description="Helical" evidence="10">
    <location>
        <begin position="408"/>
        <end position="429"/>
    </location>
</feature>
<dbReference type="PANTHER" id="PTHR11157:SF169">
    <property type="entry name" value="ELONGATION OF FATTY ACIDS PROTEIN"/>
    <property type="match status" value="1"/>
</dbReference>
<evidence type="ECO:0000256" key="10">
    <source>
        <dbReference type="RuleBase" id="RU361115"/>
    </source>
</evidence>
<name>A0A232LX50_9EURO</name>
<feature type="transmembrane region" description="Helical" evidence="10">
    <location>
        <begin position="280"/>
        <end position="301"/>
    </location>
</feature>
<comment type="caution">
    <text evidence="12">The sequence shown here is derived from an EMBL/GenBank/DDBJ whole genome shotgun (WGS) entry which is preliminary data.</text>
</comment>
<keyword evidence="8 10" id="KW-0472">Membrane</keyword>
<evidence type="ECO:0000256" key="9">
    <source>
        <dbReference type="ARBA" id="ARBA00023160"/>
    </source>
</evidence>
<feature type="region of interest" description="Disordered" evidence="11">
    <location>
        <begin position="470"/>
        <end position="545"/>
    </location>
</feature>
<evidence type="ECO:0000256" key="7">
    <source>
        <dbReference type="ARBA" id="ARBA00023098"/>
    </source>
</evidence>
<dbReference type="PANTHER" id="PTHR11157">
    <property type="entry name" value="FATTY ACID ACYL TRANSFERASE-RELATED"/>
    <property type="match status" value="1"/>
</dbReference>
<comment type="subcellular location">
    <subcellularLocation>
        <location evidence="1">Membrane</location>
        <topology evidence="1">Multi-pass membrane protein</topology>
    </subcellularLocation>
</comment>
<dbReference type="GO" id="GO:0019367">
    <property type="term" value="P:fatty acid elongation, saturated fatty acid"/>
    <property type="evidence" value="ECO:0007669"/>
    <property type="project" value="TreeGrafter"/>
</dbReference>
<dbReference type="InterPro" id="IPR002076">
    <property type="entry name" value="ELO_fam"/>
</dbReference>
<dbReference type="GO" id="GO:0034625">
    <property type="term" value="P:fatty acid elongation, monounsaturated fatty acid"/>
    <property type="evidence" value="ECO:0007669"/>
    <property type="project" value="TreeGrafter"/>
</dbReference>
<dbReference type="OrthoDB" id="10259681at2759"/>
<reference evidence="12 13" key="1">
    <citation type="journal article" date="2015" name="Environ. Microbiol.">
        <title>Metagenome sequence of Elaphomyces granulatus from sporocarp tissue reveals Ascomycota ectomycorrhizal fingerprints of genome expansion and a Proteobacteria-rich microbiome.</title>
        <authorList>
            <person name="Quandt C.A."/>
            <person name="Kohler A."/>
            <person name="Hesse C.N."/>
            <person name="Sharpton T.J."/>
            <person name="Martin F."/>
            <person name="Spatafora J.W."/>
        </authorList>
    </citation>
    <scope>NUCLEOTIDE SEQUENCE [LARGE SCALE GENOMIC DNA]</scope>
    <source>
        <strain evidence="12 13">OSC145934</strain>
    </source>
</reference>
<dbReference type="GO" id="GO:0030148">
    <property type="term" value="P:sphingolipid biosynthetic process"/>
    <property type="evidence" value="ECO:0007669"/>
    <property type="project" value="TreeGrafter"/>
</dbReference>
<evidence type="ECO:0000256" key="11">
    <source>
        <dbReference type="SAM" id="MobiDB-lite"/>
    </source>
</evidence>
<evidence type="ECO:0000256" key="2">
    <source>
        <dbReference type="ARBA" id="ARBA00022516"/>
    </source>
</evidence>
<keyword evidence="7 10" id="KW-0443">Lipid metabolism</keyword>
<dbReference type="EMBL" id="NPHW01003930">
    <property type="protein sequence ID" value="OXV08723.1"/>
    <property type="molecule type" value="Genomic_DNA"/>
</dbReference>
<gene>
    <name evidence="12" type="ORF">Egran_03515</name>
</gene>
<evidence type="ECO:0000256" key="6">
    <source>
        <dbReference type="ARBA" id="ARBA00022989"/>
    </source>
</evidence>
<keyword evidence="3 10" id="KW-0808">Transferase</keyword>
<keyword evidence="9 10" id="KW-0275">Fatty acid biosynthesis</keyword>
<keyword evidence="4 10" id="KW-0812">Transmembrane</keyword>
<dbReference type="GO" id="GO:0005789">
    <property type="term" value="C:endoplasmic reticulum membrane"/>
    <property type="evidence" value="ECO:0007669"/>
    <property type="project" value="TreeGrafter"/>
</dbReference>
<evidence type="ECO:0000313" key="13">
    <source>
        <dbReference type="Proteomes" id="UP000243515"/>
    </source>
</evidence>
<dbReference type="EC" id="2.3.1.-" evidence="10"/>
<dbReference type="GO" id="GO:0034626">
    <property type="term" value="P:fatty acid elongation, polyunsaturated fatty acid"/>
    <property type="evidence" value="ECO:0007669"/>
    <property type="project" value="TreeGrafter"/>
</dbReference>
<keyword evidence="6 10" id="KW-1133">Transmembrane helix</keyword>
<feature type="transmembrane region" description="Helical" evidence="10">
    <location>
        <begin position="97"/>
        <end position="121"/>
    </location>
</feature>
<dbReference type="Proteomes" id="UP000243515">
    <property type="component" value="Unassembled WGS sequence"/>
</dbReference>
<evidence type="ECO:0000256" key="1">
    <source>
        <dbReference type="ARBA" id="ARBA00004141"/>
    </source>
</evidence>
<feature type="transmembrane region" description="Helical" evidence="10">
    <location>
        <begin position="191"/>
        <end position="212"/>
    </location>
</feature>
<evidence type="ECO:0000256" key="4">
    <source>
        <dbReference type="ARBA" id="ARBA00022692"/>
    </source>
</evidence>
<evidence type="ECO:0000256" key="5">
    <source>
        <dbReference type="ARBA" id="ARBA00022832"/>
    </source>
</evidence>
<comment type="catalytic activity">
    <reaction evidence="10">
        <text>an acyl-CoA + malonyl-CoA + H(+) = a 3-oxoacyl-CoA + CO2 + CoA</text>
        <dbReference type="Rhea" id="RHEA:50252"/>
        <dbReference type="ChEBI" id="CHEBI:15378"/>
        <dbReference type="ChEBI" id="CHEBI:16526"/>
        <dbReference type="ChEBI" id="CHEBI:57287"/>
        <dbReference type="ChEBI" id="CHEBI:57384"/>
        <dbReference type="ChEBI" id="CHEBI:58342"/>
        <dbReference type="ChEBI" id="CHEBI:90726"/>
    </reaction>
    <physiologicalReaction direction="left-to-right" evidence="10">
        <dbReference type="Rhea" id="RHEA:50253"/>
    </physiologicalReaction>
</comment>
<dbReference type="GO" id="GO:0009922">
    <property type="term" value="F:fatty acid elongase activity"/>
    <property type="evidence" value="ECO:0007669"/>
    <property type="project" value="InterPro"/>
</dbReference>
<dbReference type="AlphaFoldDB" id="A0A232LX50"/>
<keyword evidence="2 10" id="KW-0444">Lipid biosynthesis</keyword>
<protein>
    <recommendedName>
        <fullName evidence="10">Elongation of fatty acids protein</fullName>
        <ecNumber evidence="10">2.3.1.-</ecNumber>
    </recommendedName>
</protein>
<evidence type="ECO:0000256" key="8">
    <source>
        <dbReference type="ARBA" id="ARBA00023136"/>
    </source>
</evidence>
<accession>A0A232LX50</accession>